<feature type="region of interest" description="Disordered" evidence="1">
    <location>
        <begin position="147"/>
        <end position="184"/>
    </location>
</feature>
<dbReference type="EMBL" id="BOPC01000017">
    <property type="protein sequence ID" value="GIJ26222.1"/>
    <property type="molecule type" value="Genomic_DNA"/>
</dbReference>
<evidence type="ECO:0000259" key="3">
    <source>
        <dbReference type="Pfam" id="PF08044"/>
    </source>
</evidence>
<keyword evidence="5" id="KW-1185">Reference proteome</keyword>
<dbReference type="PANTHER" id="PTHR40763:SF4">
    <property type="entry name" value="DUF1707 DOMAIN-CONTAINING PROTEIN"/>
    <property type="match status" value="1"/>
</dbReference>
<evidence type="ECO:0000256" key="2">
    <source>
        <dbReference type="SAM" id="Phobius"/>
    </source>
</evidence>
<feature type="transmembrane region" description="Helical" evidence="2">
    <location>
        <begin position="89"/>
        <end position="110"/>
    </location>
</feature>
<evidence type="ECO:0000256" key="1">
    <source>
        <dbReference type="SAM" id="MobiDB-lite"/>
    </source>
</evidence>
<keyword evidence="2" id="KW-0812">Transmembrane</keyword>
<feature type="transmembrane region" description="Helical" evidence="2">
    <location>
        <begin position="122"/>
        <end position="143"/>
    </location>
</feature>
<feature type="compositionally biased region" description="Basic and acidic residues" evidence="1">
    <location>
        <begin position="152"/>
        <end position="165"/>
    </location>
</feature>
<feature type="domain" description="DUF1707" evidence="3">
    <location>
        <begin position="1"/>
        <end position="53"/>
    </location>
</feature>
<accession>A0ABQ4J7X6</accession>
<protein>
    <recommendedName>
        <fullName evidence="3">DUF1707 domain-containing protein</fullName>
    </recommendedName>
</protein>
<evidence type="ECO:0000313" key="5">
    <source>
        <dbReference type="Proteomes" id="UP000653076"/>
    </source>
</evidence>
<dbReference type="InterPro" id="IPR012551">
    <property type="entry name" value="DUF1707_SHOCT-like"/>
</dbReference>
<sequence>MRAADSDRQVVAERLRAALDEGRLHLHEYDERLQRAYAARTYGELDPLVDDLPPPGAVVPAAGAVPARREDEEQTAALSGDRRGVTARWLAGLWGPWLRVVAITVAIWAVTSLGTGEMLYFWPGWVAGPWGAVVLVATITGLVSGEPQRAAAEQERRQRQRAEKKALKRERKALRQQQLDDETA</sequence>
<comment type="caution">
    <text evidence="4">The sequence shown here is derived from an EMBL/GenBank/DDBJ whole genome shotgun (WGS) entry which is preliminary data.</text>
</comment>
<evidence type="ECO:0000313" key="4">
    <source>
        <dbReference type="EMBL" id="GIJ26222.1"/>
    </source>
</evidence>
<proteinExistence type="predicted"/>
<dbReference type="Proteomes" id="UP000653076">
    <property type="component" value="Unassembled WGS sequence"/>
</dbReference>
<dbReference type="PANTHER" id="PTHR40763">
    <property type="entry name" value="MEMBRANE PROTEIN-RELATED"/>
    <property type="match status" value="1"/>
</dbReference>
<name>A0ABQ4J7X6_9ACTN</name>
<organism evidence="4 5">
    <name type="scientific">Micromonospora qiuiae</name>
    <dbReference type="NCBI Taxonomy" id="502268"/>
    <lineage>
        <taxon>Bacteria</taxon>
        <taxon>Bacillati</taxon>
        <taxon>Actinomycetota</taxon>
        <taxon>Actinomycetes</taxon>
        <taxon>Micromonosporales</taxon>
        <taxon>Micromonosporaceae</taxon>
        <taxon>Micromonospora</taxon>
    </lineage>
</organism>
<reference evidence="4 5" key="1">
    <citation type="submission" date="2021-01" db="EMBL/GenBank/DDBJ databases">
        <title>Whole genome shotgun sequence of Verrucosispora qiuiae NBRC 106684.</title>
        <authorList>
            <person name="Komaki H."/>
            <person name="Tamura T."/>
        </authorList>
    </citation>
    <scope>NUCLEOTIDE SEQUENCE [LARGE SCALE GENOMIC DNA]</scope>
    <source>
        <strain evidence="4 5">NBRC 106684</strain>
    </source>
</reference>
<dbReference type="Pfam" id="PF08044">
    <property type="entry name" value="DUF1707"/>
    <property type="match status" value="1"/>
</dbReference>
<keyword evidence="2" id="KW-0472">Membrane</keyword>
<gene>
    <name evidence="4" type="ORF">Vqi01_13840</name>
</gene>
<keyword evidence="2" id="KW-1133">Transmembrane helix</keyword>